<feature type="transmembrane region" description="Helical" evidence="1">
    <location>
        <begin position="6"/>
        <end position="27"/>
    </location>
</feature>
<dbReference type="RefSeq" id="WP_144992932.1">
    <property type="nucleotide sequence ID" value="NZ_CP036281.1"/>
</dbReference>
<keyword evidence="1" id="KW-0812">Transmembrane</keyword>
<dbReference type="KEGG" id="plon:Pla110_05690"/>
<evidence type="ECO:0000313" key="2">
    <source>
        <dbReference type="EMBL" id="QDU78865.1"/>
    </source>
</evidence>
<reference evidence="2 3" key="1">
    <citation type="submission" date="2019-02" db="EMBL/GenBank/DDBJ databases">
        <title>Deep-cultivation of Planctomycetes and their phenomic and genomic characterization uncovers novel biology.</title>
        <authorList>
            <person name="Wiegand S."/>
            <person name="Jogler M."/>
            <person name="Boedeker C."/>
            <person name="Pinto D."/>
            <person name="Vollmers J."/>
            <person name="Rivas-Marin E."/>
            <person name="Kohn T."/>
            <person name="Peeters S.H."/>
            <person name="Heuer A."/>
            <person name="Rast P."/>
            <person name="Oberbeckmann S."/>
            <person name="Bunk B."/>
            <person name="Jeske O."/>
            <person name="Meyerdierks A."/>
            <person name="Storesund J.E."/>
            <person name="Kallscheuer N."/>
            <person name="Luecker S."/>
            <person name="Lage O.M."/>
            <person name="Pohl T."/>
            <person name="Merkel B.J."/>
            <person name="Hornburger P."/>
            <person name="Mueller R.-W."/>
            <person name="Bruemmer F."/>
            <person name="Labrenz M."/>
            <person name="Spormann A.M."/>
            <person name="Op den Camp H."/>
            <person name="Overmann J."/>
            <person name="Amann R."/>
            <person name="Jetten M.S.M."/>
            <person name="Mascher T."/>
            <person name="Medema M.H."/>
            <person name="Devos D.P."/>
            <person name="Kaster A.-K."/>
            <person name="Ovreas L."/>
            <person name="Rohde M."/>
            <person name="Galperin M.Y."/>
            <person name="Jogler C."/>
        </authorList>
    </citation>
    <scope>NUCLEOTIDE SEQUENCE [LARGE SCALE GENOMIC DNA]</scope>
    <source>
        <strain evidence="2 3">Pla110</strain>
    </source>
</reference>
<name>A0A518CI11_9PLAN</name>
<protein>
    <recommendedName>
        <fullName evidence="4">HEAT repeat protein</fullName>
    </recommendedName>
</protein>
<keyword evidence="1" id="KW-1133">Transmembrane helix</keyword>
<sequence length="130" mass="14100">MSKQTIQYAVLGIALLLITVYLLLYFLGFNQERPGVRYTAGTGTPIAYDIHAPENKDDKLNKITDMVLGEDMGRAYLGAVALGRMGADAEPKLKQLKLLKDHPNENVRGAIIKSIEQIEADIAKQSGGGG</sequence>
<keyword evidence="3" id="KW-1185">Reference proteome</keyword>
<dbReference type="AlphaFoldDB" id="A0A518CI11"/>
<dbReference type="Proteomes" id="UP000317178">
    <property type="component" value="Chromosome"/>
</dbReference>
<gene>
    <name evidence="2" type="ORF">Pla110_05690</name>
</gene>
<dbReference type="EMBL" id="CP036281">
    <property type="protein sequence ID" value="QDU78865.1"/>
    <property type="molecule type" value="Genomic_DNA"/>
</dbReference>
<evidence type="ECO:0000256" key="1">
    <source>
        <dbReference type="SAM" id="Phobius"/>
    </source>
</evidence>
<organism evidence="2 3">
    <name type="scientific">Polystyrenella longa</name>
    <dbReference type="NCBI Taxonomy" id="2528007"/>
    <lineage>
        <taxon>Bacteria</taxon>
        <taxon>Pseudomonadati</taxon>
        <taxon>Planctomycetota</taxon>
        <taxon>Planctomycetia</taxon>
        <taxon>Planctomycetales</taxon>
        <taxon>Planctomycetaceae</taxon>
        <taxon>Polystyrenella</taxon>
    </lineage>
</organism>
<keyword evidence="1" id="KW-0472">Membrane</keyword>
<evidence type="ECO:0008006" key="4">
    <source>
        <dbReference type="Google" id="ProtNLM"/>
    </source>
</evidence>
<evidence type="ECO:0000313" key="3">
    <source>
        <dbReference type="Proteomes" id="UP000317178"/>
    </source>
</evidence>
<accession>A0A518CI11</accession>
<proteinExistence type="predicted"/>